<protein>
    <recommendedName>
        <fullName evidence="3">Transposase</fullName>
    </recommendedName>
</protein>
<evidence type="ECO:0000313" key="2">
    <source>
        <dbReference type="Proteomes" id="UP001232584"/>
    </source>
</evidence>
<dbReference type="EMBL" id="JAUSWG010000006">
    <property type="protein sequence ID" value="MDQ0556528.1"/>
    <property type="molecule type" value="Genomic_DNA"/>
</dbReference>
<dbReference type="Proteomes" id="UP001232584">
    <property type="component" value="Unassembled WGS sequence"/>
</dbReference>
<reference evidence="1 2" key="1">
    <citation type="submission" date="2023-07" db="EMBL/GenBank/DDBJ databases">
        <title>Genomic Encyclopedia of Type Strains, Phase IV (KMG-IV): sequencing the most valuable type-strain genomes for metagenomic binning, comparative biology and taxonomic classification.</title>
        <authorList>
            <person name="Goeker M."/>
        </authorList>
    </citation>
    <scope>NUCLEOTIDE SEQUENCE [LARGE SCALE GENOMIC DNA]</scope>
    <source>
        <strain evidence="1 2">DSM 15049</strain>
    </source>
</reference>
<sequence>MITLKNQLIFNNFDELTNESTSKLFHLFNSHIDINEFIPLSFKESCYPALGSPREYSLPSMITFFIFKNILGFLE</sequence>
<evidence type="ECO:0008006" key="3">
    <source>
        <dbReference type="Google" id="ProtNLM"/>
    </source>
</evidence>
<name>A0ABU0N032_9FIRM</name>
<accession>A0ABU0N032</accession>
<dbReference type="RefSeq" id="WP_307505891.1">
    <property type="nucleotide sequence ID" value="NZ_BAAACE010000027.1"/>
</dbReference>
<gene>
    <name evidence="1" type="ORF">QOZ92_001642</name>
</gene>
<evidence type="ECO:0000313" key="1">
    <source>
        <dbReference type="EMBL" id="MDQ0556528.1"/>
    </source>
</evidence>
<organism evidence="1 2">
    <name type="scientific">Paraclostridium ghonii</name>
    <dbReference type="NCBI Taxonomy" id="29358"/>
    <lineage>
        <taxon>Bacteria</taxon>
        <taxon>Bacillati</taxon>
        <taxon>Bacillota</taxon>
        <taxon>Clostridia</taxon>
        <taxon>Peptostreptococcales</taxon>
        <taxon>Peptostreptococcaceae</taxon>
        <taxon>Paraclostridium</taxon>
    </lineage>
</organism>
<proteinExistence type="predicted"/>
<keyword evidence="2" id="KW-1185">Reference proteome</keyword>
<comment type="caution">
    <text evidence="1">The sequence shown here is derived from an EMBL/GenBank/DDBJ whole genome shotgun (WGS) entry which is preliminary data.</text>
</comment>